<keyword evidence="4" id="KW-1185">Reference proteome</keyword>
<feature type="transmembrane region" description="Helical" evidence="2">
    <location>
        <begin position="280"/>
        <end position="300"/>
    </location>
</feature>
<name>A0A8S9YU41_9TREM</name>
<evidence type="ECO:0000256" key="1">
    <source>
        <dbReference type="SAM" id="MobiDB-lite"/>
    </source>
</evidence>
<feature type="region of interest" description="Disordered" evidence="1">
    <location>
        <begin position="111"/>
        <end position="145"/>
    </location>
</feature>
<dbReference type="OrthoDB" id="6251441at2759"/>
<reference evidence="3" key="1">
    <citation type="submission" date="2019-07" db="EMBL/GenBank/DDBJ databases">
        <title>Annotation for the trematode Paragonimus miyazaki's.</title>
        <authorList>
            <person name="Choi Y.-J."/>
        </authorList>
    </citation>
    <scope>NUCLEOTIDE SEQUENCE</scope>
    <source>
        <strain evidence="3">Japan</strain>
    </source>
</reference>
<sequence>MSISTQYCVNNNAAFIWNIQAKRISIAGRTRPQWTACDRFDDGENESALFLQPAPLNRIVTVCQEDYNQLCTMLEFRAYLHVYYEDPNGSNATNCHTILIDLSTNAVASTSEQRQLSELPSHKPQSRDQIVNSSTPSNLNQTVSESPVTALHPDVVRVLTTDAECCNKTFRCFSIPLSSGSPEDPLDGWRLNFTWFRTPEPYEFGEEGWSSVGAPIGSLSGVYDLVRIHLTYVLRTKAGFQLKDIQNDQETYVVNSEAVQRFQARVGVVCLGDTSQDGTMSIVIGLSICALVVLVLLGLVMNHLRDKDRSFKVVENLD</sequence>
<accession>A0A8S9YU41</accession>
<keyword evidence="2" id="KW-0812">Transmembrane</keyword>
<comment type="caution">
    <text evidence="3">The sequence shown here is derived from an EMBL/GenBank/DDBJ whole genome shotgun (WGS) entry which is preliminary data.</text>
</comment>
<organism evidence="3 4">
    <name type="scientific">Paragonimus skrjabini miyazakii</name>
    <dbReference type="NCBI Taxonomy" id="59628"/>
    <lineage>
        <taxon>Eukaryota</taxon>
        <taxon>Metazoa</taxon>
        <taxon>Spiralia</taxon>
        <taxon>Lophotrochozoa</taxon>
        <taxon>Platyhelminthes</taxon>
        <taxon>Trematoda</taxon>
        <taxon>Digenea</taxon>
        <taxon>Plagiorchiida</taxon>
        <taxon>Troglotremata</taxon>
        <taxon>Troglotrematidae</taxon>
        <taxon>Paragonimus</taxon>
    </lineage>
</organism>
<dbReference type="EMBL" id="JTDE01003048">
    <property type="protein sequence ID" value="KAF7256521.1"/>
    <property type="molecule type" value="Genomic_DNA"/>
</dbReference>
<proteinExistence type="predicted"/>
<protein>
    <submittedName>
        <fullName evidence="3">Uncharacterized protein</fullName>
    </submittedName>
</protein>
<keyword evidence="2" id="KW-0472">Membrane</keyword>
<feature type="compositionally biased region" description="Polar residues" evidence="1">
    <location>
        <begin position="127"/>
        <end position="145"/>
    </location>
</feature>
<gene>
    <name evidence="3" type="ORF">EG68_06240</name>
</gene>
<evidence type="ECO:0000313" key="4">
    <source>
        <dbReference type="Proteomes" id="UP000822476"/>
    </source>
</evidence>
<dbReference type="Proteomes" id="UP000822476">
    <property type="component" value="Unassembled WGS sequence"/>
</dbReference>
<evidence type="ECO:0000313" key="3">
    <source>
        <dbReference type="EMBL" id="KAF7256521.1"/>
    </source>
</evidence>
<keyword evidence="2" id="KW-1133">Transmembrane helix</keyword>
<evidence type="ECO:0000256" key="2">
    <source>
        <dbReference type="SAM" id="Phobius"/>
    </source>
</evidence>
<dbReference type="AlphaFoldDB" id="A0A8S9YU41"/>